<gene>
    <name evidence="2" type="ORF">Moror_3486</name>
</gene>
<evidence type="ECO:0000313" key="2">
    <source>
        <dbReference type="EMBL" id="ESK82121.1"/>
    </source>
</evidence>
<comment type="caution">
    <text evidence="2">The sequence shown here is derived from an EMBL/GenBank/DDBJ whole genome shotgun (WGS) entry which is preliminary data.</text>
</comment>
<dbReference type="EMBL" id="AWSO01002068">
    <property type="protein sequence ID" value="ESK82121.1"/>
    <property type="molecule type" value="Genomic_DNA"/>
</dbReference>
<protein>
    <submittedName>
        <fullName evidence="2">Uncharacterized protein</fullName>
    </submittedName>
</protein>
<name>V2WNN4_MONRO</name>
<feature type="coiled-coil region" evidence="1">
    <location>
        <begin position="159"/>
        <end position="193"/>
    </location>
</feature>
<organism evidence="2 3">
    <name type="scientific">Moniliophthora roreri (strain MCA 2997)</name>
    <name type="common">Cocoa frosty pod rot fungus</name>
    <name type="synonym">Crinipellis roreri</name>
    <dbReference type="NCBI Taxonomy" id="1381753"/>
    <lineage>
        <taxon>Eukaryota</taxon>
        <taxon>Fungi</taxon>
        <taxon>Dikarya</taxon>
        <taxon>Basidiomycota</taxon>
        <taxon>Agaricomycotina</taxon>
        <taxon>Agaricomycetes</taxon>
        <taxon>Agaricomycetidae</taxon>
        <taxon>Agaricales</taxon>
        <taxon>Marasmiineae</taxon>
        <taxon>Marasmiaceae</taxon>
        <taxon>Moniliophthora</taxon>
    </lineage>
</organism>
<accession>V2WNN4</accession>
<proteinExistence type="predicted"/>
<dbReference type="KEGG" id="mrr:Moror_3486"/>
<dbReference type="AlphaFoldDB" id="V2WNN4"/>
<dbReference type="HOGENOM" id="CLU_1166100_0_0_1"/>
<reference evidence="2 3" key="1">
    <citation type="journal article" date="2014" name="BMC Genomics">
        <title>Genome and secretome analysis of the hemibiotrophic fungal pathogen, Moniliophthora roreri, which causes frosty pod rot disease of cacao: mechanisms of the biotrophic and necrotrophic phases.</title>
        <authorList>
            <person name="Meinhardt L.W."/>
            <person name="Costa G.G.L."/>
            <person name="Thomazella D.P.T."/>
            <person name="Teixeira P.J.P.L."/>
            <person name="Carazzolle M.F."/>
            <person name="Schuster S.C."/>
            <person name="Carlson J.E."/>
            <person name="Guiltinan M.J."/>
            <person name="Mieczkowski P."/>
            <person name="Farmer A."/>
            <person name="Ramaraj T."/>
            <person name="Crozier J."/>
            <person name="Davis R.E."/>
            <person name="Shao J."/>
            <person name="Melnick R.L."/>
            <person name="Pereira G.A.G."/>
            <person name="Bailey B.A."/>
        </authorList>
    </citation>
    <scope>NUCLEOTIDE SEQUENCE [LARGE SCALE GENOMIC DNA]</scope>
    <source>
        <strain evidence="2 3">MCA 2997</strain>
    </source>
</reference>
<dbReference type="OrthoDB" id="10550066at2759"/>
<evidence type="ECO:0000313" key="3">
    <source>
        <dbReference type="Proteomes" id="UP000017559"/>
    </source>
</evidence>
<dbReference type="Proteomes" id="UP000017559">
    <property type="component" value="Unassembled WGS sequence"/>
</dbReference>
<evidence type="ECO:0000256" key="1">
    <source>
        <dbReference type="SAM" id="Coils"/>
    </source>
</evidence>
<keyword evidence="1" id="KW-0175">Coiled coil</keyword>
<keyword evidence="3" id="KW-1185">Reference proteome</keyword>
<sequence length="238" mass="27031">MLVTEQYEGYNDDYYIFSMDCWATTQQVLCAAESFHDHLTNTRPGLTFPQLLFTFNSSLGPPRQNVGQVIDHNADKLSNATLEMSKHLESVEKKTSAQGDAINLIGSKLQTMSDDIKQLSGIVLSSTHQISLMQQQAAINQQQASLNIYLMDIRWERKNAQSQLDVQRLDIEIEDLQQQIKLLDDQSKALLVMIASIFPLCFPFPSDLLHLPSSPFYLRHMLLILSDLLHFSSSHFTL</sequence>